<evidence type="ECO:0000313" key="2">
    <source>
        <dbReference type="EMBL" id="PIA31321.1"/>
    </source>
</evidence>
<organism evidence="2 3">
    <name type="scientific">Aquilegia coerulea</name>
    <name type="common">Rocky mountain columbine</name>
    <dbReference type="NCBI Taxonomy" id="218851"/>
    <lineage>
        <taxon>Eukaryota</taxon>
        <taxon>Viridiplantae</taxon>
        <taxon>Streptophyta</taxon>
        <taxon>Embryophyta</taxon>
        <taxon>Tracheophyta</taxon>
        <taxon>Spermatophyta</taxon>
        <taxon>Magnoliopsida</taxon>
        <taxon>Ranunculales</taxon>
        <taxon>Ranunculaceae</taxon>
        <taxon>Thalictroideae</taxon>
        <taxon>Aquilegia</taxon>
    </lineage>
</organism>
<proteinExistence type="predicted"/>
<dbReference type="InParanoid" id="A0A2G5CJ43"/>
<dbReference type="EMBL" id="KZ305068">
    <property type="protein sequence ID" value="PIA31321.1"/>
    <property type="molecule type" value="Genomic_DNA"/>
</dbReference>
<dbReference type="STRING" id="218851.A0A2G5CJ43"/>
<accession>A0A2G5CJ43</accession>
<dbReference type="AlphaFoldDB" id="A0A2G5CJ43"/>
<reference evidence="2 3" key="1">
    <citation type="submission" date="2017-09" db="EMBL/GenBank/DDBJ databases">
        <title>WGS assembly of Aquilegia coerulea Goldsmith.</title>
        <authorList>
            <person name="Hodges S."/>
            <person name="Kramer E."/>
            <person name="Nordborg M."/>
            <person name="Tomkins J."/>
            <person name="Borevitz J."/>
            <person name="Derieg N."/>
            <person name="Yan J."/>
            <person name="Mihaltcheva S."/>
            <person name="Hayes R.D."/>
            <person name="Rokhsar D."/>
        </authorList>
    </citation>
    <scope>NUCLEOTIDE SEQUENCE [LARGE SCALE GENOMIC DNA]</scope>
    <source>
        <strain evidence="3">cv. Goldsmith</strain>
    </source>
</reference>
<dbReference type="Proteomes" id="UP000230069">
    <property type="component" value="Unassembled WGS sequence"/>
</dbReference>
<keyword evidence="1" id="KW-1133">Transmembrane helix</keyword>
<evidence type="ECO:0000313" key="3">
    <source>
        <dbReference type="Proteomes" id="UP000230069"/>
    </source>
</evidence>
<dbReference type="PANTHER" id="PTHR46224:SF6">
    <property type="entry name" value="ANKYRIN REPEAT FAMILY PROTEIN"/>
    <property type="match status" value="1"/>
</dbReference>
<dbReference type="InterPro" id="IPR051616">
    <property type="entry name" value="Cul2-RING_E3_ligase_SR"/>
</dbReference>
<dbReference type="SUPFAM" id="SSF48452">
    <property type="entry name" value="TPR-like"/>
    <property type="match status" value="1"/>
</dbReference>
<keyword evidence="1" id="KW-0472">Membrane</keyword>
<sequence length="113" mass="12847">MPYHASLDPCLNPCHWRQRQEMYAVELEPCDALLLSNRSLCRARLKNGDTALSDAEACLMFKPEWPKAYYRAGAACIVLGALFVFLSSFELETFMVIFSNSSCCICHAIKRIY</sequence>
<keyword evidence="3" id="KW-1185">Reference proteome</keyword>
<feature type="transmembrane region" description="Helical" evidence="1">
    <location>
        <begin position="69"/>
        <end position="89"/>
    </location>
</feature>
<dbReference type="InterPro" id="IPR011990">
    <property type="entry name" value="TPR-like_helical_dom_sf"/>
</dbReference>
<dbReference type="OrthoDB" id="412869at2759"/>
<gene>
    <name evidence="2" type="ORF">AQUCO_05100096v1</name>
</gene>
<dbReference type="Gene3D" id="1.25.40.10">
    <property type="entry name" value="Tetratricopeptide repeat domain"/>
    <property type="match status" value="1"/>
</dbReference>
<name>A0A2G5CJ43_AQUCA</name>
<evidence type="ECO:0000256" key="1">
    <source>
        <dbReference type="SAM" id="Phobius"/>
    </source>
</evidence>
<keyword evidence="1" id="KW-0812">Transmembrane</keyword>
<dbReference type="PANTHER" id="PTHR46224">
    <property type="entry name" value="ANKYRIN REPEAT FAMILY PROTEIN"/>
    <property type="match status" value="1"/>
</dbReference>
<protein>
    <submittedName>
        <fullName evidence="2">Uncharacterized protein</fullName>
    </submittedName>
</protein>